<organism evidence="7 8">
    <name type="scientific">Oceanispirochaeta crateris</name>
    <dbReference type="NCBI Taxonomy" id="2518645"/>
    <lineage>
        <taxon>Bacteria</taxon>
        <taxon>Pseudomonadati</taxon>
        <taxon>Spirochaetota</taxon>
        <taxon>Spirochaetia</taxon>
        <taxon>Spirochaetales</taxon>
        <taxon>Spirochaetaceae</taxon>
        <taxon>Oceanispirochaeta</taxon>
    </lineage>
</organism>
<feature type="domain" description="Major facilitator superfamily (MFS) profile" evidence="6">
    <location>
        <begin position="1"/>
        <end position="397"/>
    </location>
</feature>
<keyword evidence="4 5" id="KW-0472">Membrane</keyword>
<evidence type="ECO:0000259" key="6">
    <source>
        <dbReference type="PROSITE" id="PS50850"/>
    </source>
</evidence>
<evidence type="ECO:0000256" key="2">
    <source>
        <dbReference type="ARBA" id="ARBA00022692"/>
    </source>
</evidence>
<evidence type="ECO:0000313" key="8">
    <source>
        <dbReference type="Proteomes" id="UP000324209"/>
    </source>
</evidence>
<evidence type="ECO:0000313" key="7">
    <source>
        <dbReference type="EMBL" id="QEN07343.1"/>
    </source>
</evidence>
<dbReference type="RefSeq" id="WP_149485424.1">
    <property type="nucleotide sequence ID" value="NZ_CP036150.1"/>
</dbReference>
<evidence type="ECO:0000256" key="4">
    <source>
        <dbReference type="ARBA" id="ARBA00023136"/>
    </source>
</evidence>
<reference evidence="7 8" key="1">
    <citation type="submission" date="2019-02" db="EMBL/GenBank/DDBJ databases">
        <title>Complete Genome Sequence and Methylome Analysis of free living Spirochaetas.</title>
        <authorList>
            <person name="Fomenkov A."/>
            <person name="Dubinina G."/>
            <person name="Leshcheva N."/>
            <person name="Mikheeva N."/>
            <person name="Grabovich M."/>
            <person name="Vincze T."/>
            <person name="Roberts R.J."/>
        </authorList>
    </citation>
    <scope>NUCLEOTIDE SEQUENCE [LARGE SCALE GENOMIC DNA]</scope>
    <source>
        <strain evidence="7 8">K2</strain>
    </source>
</reference>
<feature type="transmembrane region" description="Helical" evidence="5">
    <location>
        <begin position="371"/>
        <end position="391"/>
    </location>
</feature>
<dbReference type="InterPro" id="IPR020846">
    <property type="entry name" value="MFS_dom"/>
</dbReference>
<feature type="transmembrane region" description="Helical" evidence="5">
    <location>
        <begin position="343"/>
        <end position="365"/>
    </location>
</feature>
<dbReference type="SUPFAM" id="SSF103473">
    <property type="entry name" value="MFS general substrate transporter"/>
    <property type="match status" value="1"/>
</dbReference>
<dbReference type="KEGG" id="ock:EXM22_04820"/>
<feature type="transmembrane region" description="Helical" evidence="5">
    <location>
        <begin position="140"/>
        <end position="157"/>
    </location>
</feature>
<keyword evidence="8" id="KW-1185">Reference proteome</keyword>
<name>A0A5C1QGV4_9SPIO</name>
<dbReference type="PROSITE" id="PS50850">
    <property type="entry name" value="MFS"/>
    <property type="match status" value="1"/>
</dbReference>
<keyword evidence="2 5" id="KW-0812">Transmembrane</keyword>
<feature type="transmembrane region" description="Helical" evidence="5">
    <location>
        <begin position="223"/>
        <end position="244"/>
    </location>
</feature>
<feature type="transmembrane region" description="Helical" evidence="5">
    <location>
        <begin position="288"/>
        <end position="305"/>
    </location>
</feature>
<dbReference type="PANTHER" id="PTHR23530:SF1">
    <property type="entry name" value="PERMEASE, MAJOR FACILITATOR SUPERFAMILY-RELATED"/>
    <property type="match status" value="1"/>
</dbReference>
<dbReference type="AlphaFoldDB" id="A0A5C1QGV4"/>
<feature type="transmembrane region" description="Helical" evidence="5">
    <location>
        <begin position="12"/>
        <end position="34"/>
    </location>
</feature>
<protein>
    <submittedName>
        <fullName evidence="7">MFS transporter</fullName>
    </submittedName>
</protein>
<proteinExistence type="predicted"/>
<feature type="transmembrane region" description="Helical" evidence="5">
    <location>
        <begin position="74"/>
        <end position="95"/>
    </location>
</feature>
<evidence type="ECO:0000256" key="1">
    <source>
        <dbReference type="ARBA" id="ARBA00004141"/>
    </source>
</evidence>
<dbReference type="InterPro" id="IPR005829">
    <property type="entry name" value="Sugar_transporter_CS"/>
</dbReference>
<evidence type="ECO:0000256" key="5">
    <source>
        <dbReference type="SAM" id="Phobius"/>
    </source>
</evidence>
<dbReference type="Gene3D" id="1.20.1250.20">
    <property type="entry name" value="MFS general substrate transporter like domains"/>
    <property type="match status" value="2"/>
</dbReference>
<keyword evidence="3 5" id="KW-1133">Transmembrane helix</keyword>
<dbReference type="GO" id="GO:0022857">
    <property type="term" value="F:transmembrane transporter activity"/>
    <property type="evidence" value="ECO:0007669"/>
    <property type="project" value="InterPro"/>
</dbReference>
<dbReference type="InterPro" id="IPR036259">
    <property type="entry name" value="MFS_trans_sf"/>
</dbReference>
<dbReference type="GO" id="GO:0016020">
    <property type="term" value="C:membrane"/>
    <property type="evidence" value="ECO:0007669"/>
    <property type="project" value="UniProtKB-SubCell"/>
</dbReference>
<dbReference type="OrthoDB" id="9816124at2"/>
<dbReference type="EMBL" id="CP036150">
    <property type="protein sequence ID" value="QEN07343.1"/>
    <property type="molecule type" value="Genomic_DNA"/>
</dbReference>
<sequence length="403" mass="45670">MKHKMARNINLDYSFTFLSNLNLLHALWMIYLSLKGFTLLELGLLEGIFHMTSFLMEVPTGAVADLWGRKHSRILGRLFFIFSLIFLWTSDSFLFQSIGFILTAMSYNLESGAGEALVYDTLVYLEKESAYMGTRGKKELIYQLASIMAFLCGGYFATKNYNIVFTITMIFAFLSLINAFLMVEPLGIKAVKTEDKRLIFSIFQSLAHHSRSSILVIKKEPKIAFLIIFSEGIFVFATCLFFYLQTWWKSVGITELTMGYTFAIQGLVAGLTAMAAPKLDKKIGEQRLLLFLPLLLLFSLWGVALTSFKSLFFIFTGGFEGILIVTVSDYINKLIPGEFRATILSYQSMVFSLLMILLFPLLGWIGDAYSLLLSFYIIAITASILYIIYLLTTLYKGMKIKQA</sequence>
<dbReference type="PROSITE" id="PS00216">
    <property type="entry name" value="SUGAR_TRANSPORT_1"/>
    <property type="match status" value="1"/>
</dbReference>
<accession>A0A5C1QGV4</accession>
<gene>
    <name evidence="7" type="ORF">EXM22_04820</name>
</gene>
<dbReference type="PANTHER" id="PTHR23530">
    <property type="entry name" value="TRANSPORT PROTEIN-RELATED"/>
    <property type="match status" value="1"/>
</dbReference>
<feature type="transmembrane region" description="Helical" evidence="5">
    <location>
        <begin position="163"/>
        <end position="183"/>
    </location>
</feature>
<comment type="subcellular location">
    <subcellularLocation>
        <location evidence="1">Membrane</location>
        <topology evidence="1">Multi-pass membrane protein</topology>
    </subcellularLocation>
</comment>
<feature type="transmembrane region" description="Helical" evidence="5">
    <location>
        <begin position="256"/>
        <end position="276"/>
    </location>
</feature>
<dbReference type="Proteomes" id="UP000324209">
    <property type="component" value="Chromosome"/>
</dbReference>
<dbReference type="Pfam" id="PF07690">
    <property type="entry name" value="MFS_1"/>
    <property type="match status" value="1"/>
</dbReference>
<dbReference type="InterPro" id="IPR011701">
    <property type="entry name" value="MFS"/>
</dbReference>
<feature type="transmembrane region" description="Helical" evidence="5">
    <location>
        <begin position="311"/>
        <end position="331"/>
    </location>
</feature>
<dbReference type="InterPro" id="IPR053160">
    <property type="entry name" value="MFS_DHA3_Transporter"/>
</dbReference>
<evidence type="ECO:0000256" key="3">
    <source>
        <dbReference type="ARBA" id="ARBA00022989"/>
    </source>
</evidence>